<dbReference type="PANTHER" id="PTHR46961">
    <property type="entry name" value="DYNEIN HEAVY CHAIN 1, AXONEMAL-LIKE PROTEIN"/>
    <property type="match status" value="1"/>
</dbReference>
<accession>A0ABN9S7F7</accession>
<dbReference type="EMBL" id="CAUYUJ010009258">
    <property type="protein sequence ID" value="CAK0826246.1"/>
    <property type="molecule type" value="Genomic_DNA"/>
</dbReference>
<dbReference type="InterPro" id="IPR041228">
    <property type="entry name" value="Dynein_C"/>
</dbReference>
<protein>
    <recommendedName>
        <fullName evidence="1">Dynein heavy chain C-terminal domain-containing protein</fullName>
    </recommendedName>
</protein>
<evidence type="ECO:0000313" key="2">
    <source>
        <dbReference type="EMBL" id="CAK0826246.1"/>
    </source>
</evidence>
<comment type="caution">
    <text evidence="2">The sequence shown here is derived from an EMBL/GenBank/DDBJ whole genome shotgun (WGS) entry which is preliminary data.</text>
</comment>
<evidence type="ECO:0000259" key="1">
    <source>
        <dbReference type="Pfam" id="PF18199"/>
    </source>
</evidence>
<name>A0ABN9S7F7_9DINO</name>
<dbReference type="PANTHER" id="PTHR46961:SF4">
    <property type="entry name" value="DYNEIN HEAVY CHAIN LINKER DOMAIN-CONTAINING PROTEIN"/>
    <property type="match status" value="1"/>
</dbReference>
<sequence>MAVETQLVYEGSRLYQCPIYKTSERKGVLSTSGHSSNFIMWMAIPHSGQGYHGEEFWTKRGVALVSQTDD</sequence>
<reference evidence="2" key="1">
    <citation type="submission" date="2023-10" db="EMBL/GenBank/DDBJ databases">
        <authorList>
            <person name="Chen Y."/>
            <person name="Shah S."/>
            <person name="Dougan E. K."/>
            <person name="Thang M."/>
            <person name="Chan C."/>
        </authorList>
    </citation>
    <scope>NUCLEOTIDE SEQUENCE [LARGE SCALE GENOMIC DNA]</scope>
</reference>
<keyword evidence="3" id="KW-1185">Reference proteome</keyword>
<proteinExistence type="predicted"/>
<dbReference type="Pfam" id="PF18199">
    <property type="entry name" value="Dynein_C"/>
    <property type="match status" value="1"/>
</dbReference>
<dbReference type="InterPro" id="IPR043160">
    <property type="entry name" value="Dynein_C_barrel"/>
</dbReference>
<dbReference type="InterPro" id="IPR026983">
    <property type="entry name" value="DHC"/>
</dbReference>
<dbReference type="Proteomes" id="UP001189429">
    <property type="component" value="Unassembled WGS sequence"/>
</dbReference>
<organism evidence="2 3">
    <name type="scientific">Prorocentrum cordatum</name>
    <dbReference type="NCBI Taxonomy" id="2364126"/>
    <lineage>
        <taxon>Eukaryota</taxon>
        <taxon>Sar</taxon>
        <taxon>Alveolata</taxon>
        <taxon>Dinophyceae</taxon>
        <taxon>Prorocentrales</taxon>
        <taxon>Prorocentraceae</taxon>
        <taxon>Prorocentrum</taxon>
    </lineage>
</organism>
<gene>
    <name evidence="2" type="ORF">PCOR1329_LOCUS26171</name>
</gene>
<evidence type="ECO:0000313" key="3">
    <source>
        <dbReference type="Proteomes" id="UP001189429"/>
    </source>
</evidence>
<dbReference type="Gene3D" id="3.10.490.20">
    <property type="match status" value="1"/>
</dbReference>
<feature type="domain" description="Dynein heavy chain C-terminal" evidence="1">
    <location>
        <begin position="12"/>
        <end position="65"/>
    </location>
</feature>